<reference evidence="4" key="1">
    <citation type="submission" date="2017-02" db="UniProtKB">
        <authorList>
            <consortium name="WormBaseParasite"/>
        </authorList>
    </citation>
    <scope>IDENTIFICATION</scope>
</reference>
<evidence type="ECO:0000256" key="1">
    <source>
        <dbReference type="SAM" id="MobiDB-lite"/>
    </source>
</evidence>
<keyword evidence="3" id="KW-1185">Reference proteome</keyword>
<dbReference type="AlphaFoldDB" id="A0A0R3XBB5"/>
<dbReference type="WBParaSite" id="TTAC_0001084201-mRNA-1">
    <property type="protein sequence ID" value="TTAC_0001084201-mRNA-1"/>
    <property type="gene ID" value="TTAC_0001084201"/>
</dbReference>
<name>A0A0R3XBB5_HYDTA</name>
<accession>A0A0R3XBB5</accession>
<feature type="compositionally biased region" description="Gly residues" evidence="1">
    <location>
        <begin position="17"/>
        <end position="27"/>
    </location>
</feature>
<protein>
    <submittedName>
        <fullName evidence="4">TNRC6-PABC_bdg domain-containing protein</fullName>
    </submittedName>
</protein>
<proteinExistence type="predicted"/>
<reference evidence="2 3" key="2">
    <citation type="submission" date="2018-11" db="EMBL/GenBank/DDBJ databases">
        <authorList>
            <consortium name="Pathogen Informatics"/>
        </authorList>
    </citation>
    <scope>NUCLEOTIDE SEQUENCE [LARGE SCALE GENOMIC DNA]</scope>
</reference>
<sequence>MCCLQTGLPGSCFRGDVSGGNGSGSGSGSIDPTLMDYNSWTSSTQQQQQPHTGPAHPSSNLQPVNDHFSRRIIGNVGVGGTNDESHFANAWNAATPNDRANQWSRNSMPLWSSSSVVRADQSDSPNGARLGGVMGMSTNPESSVELANCVRAGKVVHLGLNKVEYWLNVLTNFTYESTDSLDNGLEV</sequence>
<evidence type="ECO:0000313" key="2">
    <source>
        <dbReference type="EMBL" id="VDM35805.1"/>
    </source>
</evidence>
<organism evidence="4">
    <name type="scientific">Hydatigena taeniaeformis</name>
    <name type="common">Feline tapeworm</name>
    <name type="synonym">Taenia taeniaeformis</name>
    <dbReference type="NCBI Taxonomy" id="6205"/>
    <lineage>
        <taxon>Eukaryota</taxon>
        <taxon>Metazoa</taxon>
        <taxon>Spiralia</taxon>
        <taxon>Lophotrochozoa</taxon>
        <taxon>Platyhelminthes</taxon>
        <taxon>Cestoda</taxon>
        <taxon>Eucestoda</taxon>
        <taxon>Cyclophyllidea</taxon>
        <taxon>Taeniidae</taxon>
        <taxon>Hydatigera</taxon>
    </lineage>
</organism>
<gene>
    <name evidence="2" type="ORF">TTAC_LOCUS10825</name>
</gene>
<dbReference type="EMBL" id="UYWX01022313">
    <property type="protein sequence ID" value="VDM35805.1"/>
    <property type="molecule type" value="Genomic_DNA"/>
</dbReference>
<dbReference type="Proteomes" id="UP000274429">
    <property type="component" value="Unassembled WGS sequence"/>
</dbReference>
<evidence type="ECO:0000313" key="4">
    <source>
        <dbReference type="WBParaSite" id="TTAC_0001084201-mRNA-1"/>
    </source>
</evidence>
<dbReference type="STRING" id="6205.A0A0R3XBB5"/>
<feature type="region of interest" description="Disordered" evidence="1">
    <location>
        <begin position="14"/>
        <end position="65"/>
    </location>
</feature>
<evidence type="ECO:0000313" key="3">
    <source>
        <dbReference type="Proteomes" id="UP000274429"/>
    </source>
</evidence>